<dbReference type="Pfam" id="PF07850">
    <property type="entry name" value="Renin_r"/>
    <property type="match status" value="1"/>
</dbReference>
<gene>
    <name evidence="3" type="primary">ATP6AP2</name>
    <name evidence="3" type="ORF">FJT64_018147</name>
</gene>
<dbReference type="InterPro" id="IPR012493">
    <property type="entry name" value="Renin_rcpt"/>
</dbReference>
<keyword evidence="1" id="KW-1133">Transmembrane helix</keyword>
<name>A0A6A4WYI6_AMPAM</name>
<reference evidence="3 4" key="1">
    <citation type="submission" date="2019-07" db="EMBL/GenBank/DDBJ databases">
        <title>Draft genome assembly of a fouling barnacle, Amphibalanus amphitrite (Darwin, 1854): The first reference genome for Thecostraca.</title>
        <authorList>
            <person name="Kim W."/>
        </authorList>
    </citation>
    <scope>NUCLEOTIDE SEQUENCE [LARGE SCALE GENOMIC DNA]</scope>
    <source>
        <strain evidence="3">SNU_AA5</strain>
        <tissue evidence="3">Soma without cirri and trophi</tissue>
    </source>
</reference>
<evidence type="ECO:0000259" key="2">
    <source>
        <dbReference type="Pfam" id="PF07850"/>
    </source>
</evidence>
<sequence>MGLVLGFELDCDDLFVVNSPEGGIAFSDTVKEVKSSELENILDTVSGVTSPKGSWAGARVLSPFRYPQLVSLVTVAVSDPEPLPGSDQWKHFKLDGPSPDADTAFHKLHVRLAGQPNTLPTIKLEAEQDEDFTAEAPQSAGSLNASKPAARLLLRELSLLDGAGAQLTEQPGRRAVLLSLHALPGAAAEGAGAAAARQLTEAVERYAAAASQATDGRALTLLLTQPVVSRRARSLMADPTVEPDTVDLNLAGVYSDDYPVIFNILLITSLILVYILVAFSIMTAYMDPGKDSIIYRMTNPNMKKNN</sequence>
<keyword evidence="1" id="KW-0472">Membrane</keyword>
<evidence type="ECO:0000313" key="4">
    <source>
        <dbReference type="Proteomes" id="UP000440578"/>
    </source>
</evidence>
<dbReference type="GO" id="GO:0038023">
    <property type="term" value="F:signaling receptor activity"/>
    <property type="evidence" value="ECO:0007669"/>
    <property type="project" value="InterPro"/>
</dbReference>
<dbReference type="GO" id="GO:0009897">
    <property type="term" value="C:external side of plasma membrane"/>
    <property type="evidence" value="ECO:0007669"/>
    <property type="project" value="TreeGrafter"/>
</dbReference>
<organism evidence="3 4">
    <name type="scientific">Amphibalanus amphitrite</name>
    <name type="common">Striped barnacle</name>
    <name type="synonym">Balanus amphitrite</name>
    <dbReference type="NCBI Taxonomy" id="1232801"/>
    <lineage>
        <taxon>Eukaryota</taxon>
        <taxon>Metazoa</taxon>
        <taxon>Ecdysozoa</taxon>
        <taxon>Arthropoda</taxon>
        <taxon>Crustacea</taxon>
        <taxon>Multicrustacea</taxon>
        <taxon>Cirripedia</taxon>
        <taxon>Thoracica</taxon>
        <taxon>Thoracicalcarea</taxon>
        <taxon>Balanomorpha</taxon>
        <taxon>Balanoidea</taxon>
        <taxon>Balanidae</taxon>
        <taxon>Amphibalaninae</taxon>
        <taxon>Amphibalanus</taxon>
    </lineage>
</organism>
<keyword evidence="3" id="KW-0675">Receptor</keyword>
<comment type="caution">
    <text evidence="3">The sequence shown here is derived from an EMBL/GenBank/DDBJ whole genome shotgun (WGS) entry which is preliminary data.</text>
</comment>
<dbReference type="Proteomes" id="UP000440578">
    <property type="component" value="Unassembled WGS sequence"/>
</dbReference>
<evidence type="ECO:0000256" key="1">
    <source>
        <dbReference type="SAM" id="Phobius"/>
    </source>
</evidence>
<feature type="transmembrane region" description="Helical" evidence="1">
    <location>
        <begin position="260"/>
        <end position="286"/>
    </location>
</feature>
<proteinExistence type="predicted"/>
<dbReference type="AlphaFoldDB" id="A0A6A4WYI6"/>
<accession>A0A6A4WYI6</accession>
<dbReference type="PANTHER" id="PTHR13351:SF1">
    <property type="entry name" value="RENIN RECEPTOR"/>
    <property type="match status" value="1"/>
</dbReference>
<dbReference type="GO" id="GO:0030177">
    <property type="term" value="P:positive regulation of Wnt signaling pathway"/>
    <property type="evidence" value="ECO:0007669"/>
    <property type="project" value="TreeGrafter"/>
</dbReference>
<dbReference type="EMBL" id="VIIS01000274">
    <property type="protein sequence ID" value="KAF0310993.1"/>
    <property type="molecule type" value="Genomic_DNA"/>
</dbReference>
<dbReference type="OrthoDB" id="10251250at2759"/>
<feature type="domain" description="Renin receptor-like C-terminal transmembrane spanning segment" evidence="2">
    <location>
        <begin position="245"/>
        <end position="304"/>
    </location>
</feature>
<dbReference type="InterPro" id="IPR056780">
    <property type="entry name" value="Renin_r_C"/>
</dbReference>
<keyword evidence="1" id="KW-0812">Transmembrane</keyword>
<protein>
    <submittedName>
        <fullName evidence="3">Renin receptor</fullName>
    </submittedName>
</protein>
<evidence type="ECO:0000313" key="3">
    <source>
        <dbReference type="EMBL" id="KAF0310993.1"/>
    </source>
</evidence>
<keyword evidence="4" id="KW-1185">Reference proteome</keyword>
<dbReference type="PANTHER" id="PTHR13351">
    <property type="entry name" value="RENIN RECEPTOR"/>
    <property type="match status" value="1"/>
</dbReference>